<dbReference type="OrthoDB" id="28016at2157"/>
<feature type="coiled-coil region" evidence="1">
    <location>
        <begin position="386"/>
        <end position="417"/>
    </location>
</feature>
<organism evidence="3 4">
    <name type="scientific">Methanobacterium alkalithermotolerans</name>
    <dbReference type="NCBI Taxonomy" id="2731220"/>
    <lineage>
        <taxon>Archaea</taxon>
        <taxon>Methanobacteriati</taxon>
        <taxon>Methanobacteriota</taxon>
        <taxon>Methanomada group</taxon>
        <taxon>Methanobacteria</taxon>
        <taxon>Methanobacteriales</taxon>
        <taxon>Methanobacteriaceae</taxon>
        <taxon>Methanobacterium</taxon>
    </lineage>
</organism>
<evidence type="ECO:0000313" key="4">
    <source>
        <dbReference type="Proteomes" id="UP000681041"/>
    </source>
</evidence>
<dbReference type="Gene3D" id="1.50.10.10">
    <property type="match status" value="1"/>
</dbReference>
<dbReference type="PANTHER" id="PTHR42899">
    <property type="entry name" value="SPERMATOGENESIS-ASSOCIATED PROTEIN 20"/>
    <property type="match status" value="1"/>
</dbReference>
<evidence type="ECO:0000256" key="1">
    <source>
        <dbReference type="SAM" id="Coils"/>
    </source>
</evidence>
<dbReference type="AlphaFoldDB" id="A0A8T8KBS0"/>
<evidence type="ECO:0000313" key="3">
    <source>
        <dbReference type="EMBL" id="QUH22831.1"/>
    </source>
</evidence>
<protein>
    <submittedName>
        <fullName evidence="3">Thioredoxin domain-containing protein</fullName>
    </submittedName>
</protein>
<evidence type="ECO:0000259" key="2">
    <source>
        <dbReference type="Pfam" id="PF03190"/>
    </source>
</evidence>
<dbReference type="CDD" id="cd02955">
    <property type="entry name" value="SSP411"/>
    <property type="match status" value="1"/>
</dbReference>
<dbReference type="InterPro" id="IPR012341">
    <property type="entry name" value="6hp_glycosidase-like_sf"/>
</dbReference>
<dbReference type="InterPro" id="IPR004879">
    <property type="entry name" value="Ssp411-like_TRX"/>
</dbReference>
<dbReference type="GeneID" id="64819718"/>
<sequence>MVSREKEKKFENHLINEKSPYLLQHAHNPVDWHPWTEDTFSKAKNENKPVFLSIGYSTCHWCHVMAHESFEDPEIGELLNRVFVPVKVDREERPDIDSTYMNVCQMMTGSGGWPLTIIMTPDKKPFFSGTYFPKESRYGNLGLKDIILKVEDLWKNKPQEALISADKIVNLLEKISVVENKEDLNNDLLDNAYTALKESFDNVHGGFGMIQKFPTPHNLYFLMRYWKRNSSDTSWKMVKKTLDRMQQGGIYDQVGFGFHRYAVDPEWLVPHFEKMLYDQALISMAYLESFQISGEEKYAKTAKEIFEYVLRDLKSPEGGFYSAEDADSEGVEGKFYMWSKEEIDVILGDSSELICDIFQVQKEGNFKEESTGKKTGKNILFLKKSLEEISKEKQISLKKLESIIEESRSKLFQVREKRIHPHKDDKILTDWNGLMIAALSRGAQVFKEERYLKAAEKAVDFIFKNLYSNKRLLHRYREGEGAINGYLDDYAFLIWGLLELYQASFKVKYLSKAFELNQSLLDQFLDKSEGGFYFTPADGETVLLRKKESYDSAIPSGNSVQVLNLLKMSLLSEDARLKETAHKCLNYFSSKIKRSPLGHTHFLNALDFEWGPYWKLVIACPPGKKNSKKVSQLLSTYFLPNLVMVLKEDGLEEKWPFEVQDSFSAKKSIENQCTAYLCSDKDCKNPTTHMDKLLSFIDLKKVS</sequence>
<proteinExistence type="predicted"/>
<feature type="domain" description="Spermatogenesis-associated protein 20-like TRX" evidence="2">
    <location>
        <begin position="11"/>
        <end position="172"/>
    </location>
</feature>
<dbReference type="Pfam" id="PF03190">
    <property type="entry name" value="Thioredox_DsbH"/>
    <property type="match status" value="1"/>
</dbReference>
<dbReference type="InterPro" id="IPR024705">
    <property type="entry name" value="Ssp411"/>
</dbReference>
<keyword evidence="1" id="KW-0175">Coiled coil</keyword>
<dbReference type="RefSeq" id="WP_211533777.1">
    <property type="nucleotide sequence ID" value="NZ_CP058560.1"/>
</dbReference>
<dbReference type="GO" id="GO:0005975">
    <property type="term" value="P:carbohydrate metabolic process"/>
    <property type="evidence" value="ECO:0007669"/>
    <property type="project" value="InterPro"/>
</dbReference>
<dbReference type="Gene3D" id="3.40.30.10">
    <property type="entry name" value="Glutaredoxin"/>
    <property type="match status" value="1"/>
</dbReference>
<dbReference type="Proteomes" id="UP000681041">
    <property type="component" value="Chromosome"/>
</dbReference>
<keyword evidence="4" id="KW-1185">Reference proteome</keyword>
<accession>A0A8T8KBS0</accession>
<name>A0A8T8KBS0_9EURY</name>
<dbReference type="PANTHER" id="PTHR42899:SF1">
    <property type="entry name" value="SPERMATOGENESIS-ASSOCIATED PROTEIN 20"/>
    <property type="match status" value="1"/>
</dbReference>
<dbReference type="PIRSF" id="PIRSF006402">
    <property type="entry name" value="UCP006402_thioredoxin"/>
    <property type="match status" value="1"/>
</dbReference>
<dbReference type="SUPFAM" id="SSF52833">
    <property type="entry name" value="Thioredoxin-like"/>
    <property type="match status" value="1"/>
</dbReference>
<dbReference type="InterPro" id="IPR008928">
    <property type="entry name" value="6-hairpin_glycosidase_sf"/>
</dbReference>
<dbReference type="SUPFAM" id="SSF48208">
    <property type="entry name" value="Six-hairpin glycosidases"/>
    <property type="match status" value="1"/>
</dbReference>
<dbReference type="InterPro" id="IPR036249">
    <property type="entry name" value="Thioredoxin-like_sf"/>
</dbReference>
<reference evidence="3" key="1">
    <citation type="submission" date="2020-07" db="EMBL/GenBank/DDBJ databases">
        <title>Methanobacterium. sp. MethCan genome.</title>
        <authorList>
            <person name="Postec A."/>
            <person name="Quemeneur M."/>
        </authorList>
    </citation>
    <scope>NUCLEOTIDE SEQUENCE</scope>
    <source>
        <strain evidence="3">MethCAN</strain>
    </source>
</reference>
<dbReference type="EMBL" id="CP058560">
    <property type="protein sequence ID" value="QUH22831.1"/>
    <property type="molecule type" value="Genomic_DNA"/>
</dbReference>
<dbReference type="KEGG" id="meme:HYG87_03095"/>
<gene>
    <name evidence="3" type="ORF">HYG87_03095</name>
</gene>